<dbReference type="EMBL" id="CM001222">
    <property type="protein sequence ID" value="AES75852.1"/>
    <property type="molecule type" value="Genomic_DNA"/>
</dbReference>
<evidence type="ECO:0000313" key="2">
    <source>
        <dbReference type="EnsemblPlants" id="AES75852"/>
    </source>
</evidence>
<sequence length="126" mass="14332">MKEARIKYPKNSPPKVGPDKSKYCRFHKCHGHTTNDCIHLKYTIEILKQRGRLRQLNIKFITSAQAAKRPPLAFYDDELSGGAPNSALPLLVQAYMANFDVHQILDDTGPSCHIMYTSLFKTLQVE</sequence>
<reference evidence="1 3" key="1">
    <citation type="journal article" date="2011" name="Nature">
        <title>The Medicago genome provides insight into the evolution of rhizobial symbioses.</title>
        <authorList>
            <person name="Young N.D."/>
            <person name="Debelle F."/>
            <person name="Oldroyd G.E."/>
            <person name="Geurts R."/>
            <person name="Cannon S.B."/>
            <person name="Udvardi M.K."/>
            <person name="Benedito V.A."/>
            <person name="Mayer K.F."/>
            <person name="Gouzy J."/>
            <person name="Schoof H."/>
            <person name="Van de Peer Y."/>
            <person name="Proost S."/>
            <person name="Cook D.R."/>
            <person name="Meyers B.C."/>
            <person name="Spannagl M."/>
            <person name="Cheung F."/>
            <person name="De Mita S."/>
            <person name="Krishnakumar V."/>
            <person name="Gundlach H."/>
            <person name="Zhou S."/>
            <person name="Mudge J."/>
            <person name="Bharti A.K."/>
            <person name="Murray J.D."/>
            <person name="Naoumkina M.A."/>
            <person name="Rosen B."/>
            <person name="Silverstein K.A."/>
            <person name="Tang H."/>
            <person name="Rombauts S."/>
            <person name="Zhao P.X."/>
            <person name="Zhou P."/>
            <person name="Barbe V."/>
            <person name="Bardou P."/>
            <person name="Bechner M."/>
            <person name="Bellec A."/>
            <person name="Berger A."/>
            <person name="Berges H."/>
            <person name="Bidwell S."/>
            <person name="Bisseling T."/>
            <person name="Choisne N."/>
            <person name="Couloux A."/>
            <person name="Denny R."/>
            <person name="Deshpande S."/>
            <person name="Dai X."/>
            <person name="Doyle J.J."/>
            <person name="Dudez A.M."/>
            <person name="Farmer A.D."/>
            <person name="Fouteau S."/>
            <person name="Franken C."/>
            <person name="Gibelin C."/>
            <person name="Gish J."/>
            <person name="Goldstein S."/>
            <person name="Gonzalez A.J."/>
            <person name="Green P.J."/>
            <person name="Hallab A."/>
            <person name="Hartog M."/>
            <person name="Hua A."/>
            <person name="Humphray S.J."/>
            <person name="Jeong D.H."/>
            <person name="Jing Y."/>
            <person name="Jocker A."/>
            <person name="Kenton S.M."/>
            <person name="Kim D.J."/>
            <person name="Klee K."/>
            <person name="Lai H."/>
            <person name="Lang C."/>
            <person name="Lin S."/>
            <person name="Macmil S.L."/>
            <person name="Magdelenat G."/>
            <person name="Matthews L."/>
            <person name="McCorrison J."/>
            <person name="Monaghan E.L."/>
            <person name="Mun J.H."/>
            <person name="Najar F.Z."/>
            <person name="Nicholson C."/>
            <person name="Noirot C."/>
            <person name="O'Bleness M."/>
            <person name="Paule C.R."/>
            <person name="Poulain J."/>
            <person name="Prion F."/>
            <person name="Qin B."/>
            <person name="Qu C."/>
            <person name="Retzel E.F."/>
            <person name="Riddle C."/>
            <person name="Sallet E."/>
            <person name="Samain S."/>
            <person name="Samson N."/>
            <person name="Sanders I."/>
            <person name="Saurat O."/>
            <person name="Scarpelli C."/>
            <person name="Schiex T."/>
            <person name="Segurens B."/>
            <person name="Severin A.J."/>
            <person name="Sherrier D.J."/>
            <person name="Shi R."/>
            <person name="Sims S."/>
            <person name="Singer S.R."/>
            <person name="Sinharoy S."/>
            <person name="Sterck L."/>
            <person name="Viollet A."/>
            <person name="Wang B.B."/>
            <person name="Wang K."/>
            <person name="Wang M."/>
            <person name="Wang X."/>
            <person name="Warfsmann J."/>
            <person name="Weissenbach J."/>
            <person name="White D.D."/>
            <person name="White J.D."/>
            <person name="Wiley G.B."/>
            <person name="Wincker P."/>
            <person name="Xing Y."/>
            <person name="Yang L."/>
            <person name="Yao Z."/>
            <person name="Ying F."/>
            <person name="Zhai J."/>
            <person name="Zhou L."/>
            <person name="Zuber A."/>
            <person name="Denarie J."/>
            <person name="Dixon R.A."/>
            <person name="May G.D."/>
            <person name="Schwartz D.C."/>
            <person name="Rogers J."/>
            <person name="Quetier F."/>
            <person name="Town C.D."/>
            <person name="Roe B.A."/>
        </authorList>
    </citation>
    <scope>NUCLEOTIDE SEQUENCE [LARGE SCALE GENOMIC DNA]</scope>
    <source>
        <strain evidence="1">A17</strain>
        <strain evidence="2 3">cv. Jemalong A17</strain>
    </source>
</reference>
<dbReference type="HOGENOM" id="CLU_1984916_0_0_1"/>
<gene>
    <name evidence="1" type="ordered locus">MTR_6g060430</name>
</gene>
<dbReference type="EnsemblPlants" id="AES75852">
    <property type="protein sequence ID" value="AES75852"/>
    <property type="gene ID" value="MTR_6g060430"/>
</dbReference>
<dbReference type="PaxDb" id="3880-AES75852"/>
<organism evidence="1 3">
    <name type="scientific">Medicago truncatula</name>
    <name type="common">Barrel medic</name>
    <name type="synonym">Medicago tribuloides</name>
    <dbReference type="NCBI Taxonomy" id="3880"/>
    <lineage>
        <taxon>Eukaryota</taxon>
        <taxon>Viridiplantae</taxon>
        <taxon>Streptophyta</taxon>
        <taxon>Embryophyta</taxon>
        <taxon>Tracheophyta</taxon>
        <taxon>Spermatophyta</taxon>
        <taxon>Magnoliopsida</taxon>
        <taxon>eudicotyledons</taxon>
        <taxon>Gunneridae</taxon>
        <taxon>Pentapetalae</taxon>
        <taxon>rosids</taxon>
        <taxon>fabids</taxon>
        <taxon>Fabales</taxon>
        <taxon>Fabaceae</taxon>
        <taxon>Papilionoideae</taxon>
        <taxon>50 kb inversion clade</taxon>
        <taxon>NPAAA clade</taxon>
        <taxon>Hologalegina</taxon>
        <taxon>IRL clade</taxon>
        <taxon>Trifolieae</taxon>
        <taxon>Medicago</taxon>
    </lineage>
</organism>
<protein>
    <submittedName>
        <fullName evidence="1 2">Uncharacterized protein</fullName>
    </submittedName>
</protein>
<dbReference type="AlphaFoldDB" id="G7KNA9"/>
<accession>G7KNA9</accession>
<reference evidence="2" key="3">
    <citation type="submission" date="2015-04" db="UniProtKB">
        <authorList>
            <consortium name="EnsemblPlants"/>
        </authorList>
    </citation>
    <scope>IDENTIFICATION</scope>
    <source>
        <strain evidence="2">cv. Jemalong A17</strain>
    </source>
</reference>
<keyword evidence="3" id="KW-1185">Reference proteome</keyword>
<evidence type="ECO:0000313" key="3">
    <source>
        <dbReference type="Proteomes" id="UP000002051"/>
    </source>
</evidence>
<evidence type="ECO:0000313" key="1">
    <source>
        <dbReference type="EMBL" id="AES75852.1"/>
    </source>
</evidence>
<dbReference type="Proteomes" id="UP000002051">
    <property type="component" value="Chromosome 6"/>
</dbReference>
<name>G7KNA9_MEDTR</name>
<dbReference type="OMA" id="RNIMESW"/>
<reference evidence="1 3" key="2">
    <citation type="journal article" date="2014" name="BMC Genomics">
        <title>An improved genome release (version Mt4.0) for the model legume Medicago truncatula.</title>
        <authorList>
            <person name="Tang H."/>
            <person name="Krishnakumar V."/>
            <person name="Bidwell S."/>
            <person name="Rosen B."/>
            <person name="Chan A."/>
            <person name="Zhou S."/>
            <person name="Gentzbittel L."/>
            <person name="Childs K.L."/>
            <person name="Yandell M."/>
            <person name="Gundlach H."/>
            <person name="Mayer K.F."/>
            <person name="Schwartz D.C."/>
            <person name="Town C.D."/>
        </authorList>
    </citation>
    <scope>GENOME REANNOTATION</scope>
    <source>
        <strain evidence="2 3">cv. Jemalong A17</strain>
    </source>
</reference>
<proteinExistence type="predicted"/>